<dbReference type="EMBL" id="JAQNDK010000001">
    <property type="protein sequence ID" value="MDC0677004.1"/>
    <property type="molecule type" value="Genomic_DNA"/>
</dbReference>
<keyword evidence="3" id="KW-1185">Reference proteome</keyword>
<dbReference type="RefSeq" id="WP_272093776.1">
    <property type="nucleotide sequence ID" value="NZ_JAQNDK010000001.1"/>
</dbReference>
<feature type="region of interest" description="Disordered" evidence="1">
    <location>
        <begin position="54"/>
        <end position="97"/>
    </location>
</feature>
<evidence type="ECO:0000313" key="3">
    <source>
        <dbReference type="Proteomes" id="UP001217485"/>
    </source>
</evidence>
<sequence>MLSYLDRHTRVLATALTGTLAAALTGCMVDAGQPTDPAPDPLDEAWAQAGALGEQATAMDTPGEISGVAGEPHGTDAPAEPEPRGVRRRARCMPGRE</sequence>
<gene>
    <name evidence="2" type="ORF">POL72_04580</name>
</gene>
<proteinExistence type="predicted"/>
<organism evidence="2 3">
    <name type="scientific">Sorangium atrum</name>
    <dbReference type="NCBI Taxonomy" id="2995308"/>
    <lineage>
        <taxon>Bacteria</taxon>
        <taxon>Pseudomonadati</taxon>
        <taxon>Myxococcota</taxon>
        <taxon>Polyangia</taxon>
        <taxon>Polyangiales</taxon>
        <taxon>Polyangiaceae</taxon>
        <taxon>Sorangium</taxon>
    </lineage>
</organism>
<reference evidence="2 3" key="1">
    <citation type="submission" date="2023-01" db="EMBL/GenBank/DDBJ databases">
        <title>Minimal conservation of predation-associated metabolite biosynthetic gene clusters underscores biosynthetic potential of Myxococcota including descriptions for ten novel species: Archangium lansinium sp. nov., Myxococcus landrumus sp. nov., Nannocystis bai.</title>
        <authorList>
            <person name="Ahearne A."/>
            <person name="Stevens C."/>
            <person name="Dowd S."/>
        </authorList>
    </citation>
    <scope>NUCLEOTIDE SEQUENCE [LARGE SCALE GENOMIC DNA]</scope>
    <source>
        <strain evidence="2 3">WIWO2</strain>
    </source>
</reference>
<protein>
    <recommendedName>
        <fullName evidence="4">Secreted protein</fullName>
    </recommendedName>
</protein>
<name>A0ABT5BS66_9BACT</name>
<dbReference type="Proteomes" id="UP001217485">
    <property type="component" value="Unassembled WGS sequence"/>
</dbReference>
<evidence type="ECO:0000256" key="1">
    <source>
        <dbReference type="SAM" id="MobiDB-lite"/>
    </source>
</evidence>
<comment type="caution">
    <text evidence="2">The sequence shown here is derived from an EMBL/GenBank/DDBJ whole genome shotgun (WGS) entry which is preliminary data.</text>
</comment>
<evidence type="ECO:0000313" key="2">
    <source>
        <dbReference type="EMBL" id="MDC0677004.1"/>
    </source>
</evidence>
<accession>A0ABT5BS66</accession>
<evidence type="ECO:0008006" key="4">
    <source>
        <dbReference type="Google" id="ProtNLM"/>
    </source>
</evidence>
<dbReference type="PROSITE" id="PS51257">
    <property type="entry name" value="PROKAR_LIPOPROTEIN"/>
    <property type="match status" value="1"/>
</dbReference>